<name>A0AAV1B1T3_VICFA</name>
<evidence type="ECO:0000313" key="1">
    <source>
        <dbReference type="EMBL" id="CAI8615180.1"/>
    </source>
</evidence>
<sequence>MTIEEPTADDIDVTPLVDTKVIALASKELFVHIDDGFPGELSDSSVLTGYADHINFTLFVIGPSSDEGIHPLDEAEEVLTCQDAKGGEGDC</sequence>
<organism evidence="1 2">
    <name type="scientific">Vicia faba</name>
    <name type="common">Broad bean</name>
    <name type="synonym">Faba vulgaris</name>
    <dbReference type="NCBI Taxonomy" id="3906"/>
    <lineage>
        <taxon>Eukaryota</taxon>
        <taxon>Viridiplantae</taxon>
        <taxon>Streptophyta</taxon>
        <taxon>Embryophyta</taxon>
        <taxon>Tracheophyta</taxon>
        <taxon>Spermatophyta</taxon>
        <taxon>Magnoliopsida</taxon>
        <taxon>eudicotyledons</taxon>
        <taxon>Gunneridae</taxon>
        <taxon>Pentapetalae</taxon>
        <taxon>rosids</taxon>
        <taxon>fabids</taxon>
        <taxon>Fabales</taxon>
        <taxon>Fabaceae</taxon>
        <taxon>Papilionoideae</taxon>
        <taxon>50 kb inversion clade</taxon>
        <taxon>NPAAA clade</taxon>
        <taxon>Hologalegina</taxon>
        <taxon>IRL clade</taxon>
        <taxon>Fabeae</taxon>
        <taxon>Vicia</taxon>
    </lineage>
</organism>
<protein>
    <submittedName>
        <fullName evidence="1">Uncharacterized protein</fullName>
    </submittedName>
</protein>
<gene>
    <name evidence="1" type="ORF">VFH_V166280</name>
</gene>
<accession>A0AAV1B1T3</accession>
<keyword evidence="2" id="KW-1185">Reference proteome</keyword>
<dbReference type="Proteomes" id="UP001157006">
    <property type="component" value="Chromosome 5"/>
</dbReference>
<evidence type="ECO:0000313" key="2">
    <source>
        <dbReference type="Proteomes" id="UP001157006"/>
    </source>
</evidence>
<dbReference type="AlphaFoldDB" id="A0AAV1B1T3"/>
<dbReference type="EMBL" id="OX451740">
    <property type="protein sequence ID" value="CAI8615180.1"/>
    <property type="molecule type" value="Genomic_DNA"/>
</dbReference>
<proteinExistence type="predicted"/>
<reference evidence="1 2" key="1">
    <citation type="submission" date="2023-01" db="EMBL/GenBank/DDBJ databases">
        <authorList>
            <person name="Kreplak J."/>
        </authorList>
    </citation>
    <scope>NUCLEOTIDE SEQUENCE [LARGE SCALE GENOMIC DNA]</scope>
</reference>